<gene>
    <name evidence="1" type="ORF">FPZ47_08315</name>
</gene>
<dbReference type="EMBL" id="VMQU01000025">
    <property type="protein sequence ID" value="TVS90715.1"/>
    <property type="molecule type" value="Genomic_DNA"/>
</dbReference>
<organism evidence="1 2">
    <name type="scientific">Mycobacterium helveticum</name>
    <dbReference type="NCBI Taxonomy" id="2592811"/>
    <lineage>
        <taxon>Bacteria</taxon>
        <taxon>Bacillati</taxon>
        <taxon>Actinomycetota</taxon>
        <taxon>Actinomycetes</taxon>
        <taxon>Mycobacteriales</taxon>
        <taxon>Mycobacteriaceae</taxon>
        <taxon>Mycobacterium</taxon>
    </lineage>
</organism>
<sequence>MAEPQLSPTDAALRARITELSVHIPCGGLRGPLQPRSSANPNLPVRWQSCQDEDSPERWPGCDVSSERDLCIICFRATAGGISRWSWLACEDCRAINNALERAWGVRPLALGRHSVMNGIGVRGNAPPDVREAQIERLLKFAKGDDRLREWRQHEYSWLAGRFDPLADVPLRVWQQQWPPGPHASYDAFVRLLGRELPLAPPT</sequence>
<proteinExistence type="predicted"/>
<reference evidence="1 2" key="1">
    <citation type="submission" date="2019-07" db="EMBL/GenBank/DDBJ databases">
        <title>New Mycobacterium species.</title>
        <authorList>
            <person name="Tortoli E."/>
            <person name="Ghielmetti G."/>
            <person name="Friedel U."/>
            <person name="Trovato A."/>
        </authorList>
    </citation>
    <scope>NUCLEOTIDE SEQUENCE [LARGE SCALE GENOMIC DNA]</scope>
    <source>
        <strain evidence="1 2">16-83</strain>
    </source>
</reference>
<keyword evidence="2" id="KW-1185">Reference proteome</keyword>
<dbReference type="RefSeq" id="WP_144951608.1">
    <property type="nucleotide sequence ID" value="NZ_VMQU01000025.1"/>
</dbReference>
<evidence type="ECO:0000313" key="1">
    <source>
        <dbReference type="EMBL" id="TVS90715.1"/>
    </source>
</evidence>
<name>A0A557XX76_9MYCO</name>
<dbReference type="Proteomes" id="UP000320513">
    <property type="component" value="Unassembled WGS sequence"/>
</dbReference>
<dbReference type="OrthoDB" id="4617803at2"/>
<protein>
    <submittedName>
        <fullName evidence="1">Uncharacterized protein</fullName>
    </submittedName>
</protein>
<accession>A0A557XX76</accession>
<dbReference type="AlphaFoldDB" id="A0A557XX76"/>
<comment type="caution">
    <text evidence="1">The sequence shown here is derived from an EMBL/GenBank/DDBJ whole genome shotgun (WGS) entry which is preliminary data.</text>
</comment>
<evidence type="ECO:0000313" key="2">
    <source>
        <dbReference type="Proteomes" id="UP000320513"/>
    </source>
</evidence>